<proteinExistence type="predicted"/>
<feature type="transmembrane region" description="Helical" evidence="1">
    <location>
        <begin position="86"/>
        <end position="106"/>
    </location>
</feature>
<evidence type="ECO:0000313" key="2">
    <source>
        <dbReference type="EMBL" id="SKD07042.1"/>
    </source>
</evidence>
<dbReference type="AlphaFoldDB" id="A0A1T5P2V5"/>
<dbReference type="RefSeq" id="WP_079470922.1">
    <property type="nucleotide sequence ID" value="NZ_FUZZ01000002.1"/>
</dbReference>
<dbReference type="Proteomes" id="UP000190166">
    <property type="component" value="Unassembled WGS sequence"/>
</dbReference>
<name>A0A1T5P2V5_9BACT</name>
<evidence type="ECO:0008006" key="4">
    <source>
        <dbReference type="Google" id="ProtNLM"/>
    </source>
</evidence>
<dbReference type="EMBL" id="FUZZ01000002">
    <property type="protein sequence ID" value="SKD07042.1"/>
    <property type="molecule type" value="Genomic_DNA"/>
</dbReference>
<keyword evidence="3" id="KW-1185">Reference proteome</keyword>
<protein>
    <recommendedName>
        <fullName evidence="4">Tetratricopeptide repeat-containing protein</fullName>
    </recommendedName>
</protein>
<evidence type="ECO:0000256" key="1">
    <source>
        <dbReference type="SAM" id="Phobius"/>
    </source>
</evidence>
<keyword evidence="1" id="KW-0472">Membrane</keyword>
<evidence type="ECO:0000313" key="3">
    <source>
        <dbReference type="Proteomes" id="UP000190166"/>
    </source>
</evidence>
<organism evidence="2 3">
    <name type="scientific">Chitinophaga ginsengisegetis</name>
    <dbReference type="NCBI Taxonomy" id="393003"/>
    <lineage>
        <taxon>Bacteria</taxon>
        <taxon>Pseudomonadati</taxon>
        <taxon>Bacteroidota</taxon>
        <taxon>Chitinophagia</taxon>
        <taxon>Chitinophagales</taxon>
        <taxon>Chitinophagaceae</taxon>
        <taxon>Chitinophaga</taxon>
    </lineage>
</organism>
<sequence>MAAYNQEDIIRYVEGDMQPEELLQFEAALREDAALSASVQQYREVAATLSERLKPDPGLHQLKATLQEQRAEHFQRTGKVVGFKKYLVTIGMAAAVLGGIFLFRFYSRDTSYMDTYGNIEMQVAAERGNSEDTLLQSAALYFNEKAYTKVIPLLDTYLKTDSSSQTALYYRGIAFTQTGAVQAGMKDLVKVYEGESVFKYDAAFYIALYYAQAQHKKEALTWLKKIPADAAAAAKAAALEKELK</sequence>
<dbReference type="STRING" id="393003.SAMN05660461_3669"/>
<dbReference type="Gene3D" id="1.25.40.10">
    <property type="entry name" value="Tetratricopeptide repeat domain"/>
    <property type="match status" value="1"/>
</dbReference>
<accession>A0A1T5P2V5</accession>
<dbReference type="InterPro" id="IPR011990">
    <property type="entry name" value="TPR-like_helical_dom_sf"/>
</dbReference>
<gene>
    <name evidence="2" type="ORF">SAMN05660461_3669</name>
</gene>
<reference evidence="2 3" key="1">
    <citation type="submission" date="2017-02" db="EMBL/GenBank/DDBJ databases">
        <authorList>
            <person name="Peterson S.W."/>
        </authorList>
    </citation>
    <scope>NUCLEOTIDE SEQUENCE [LARGE SCALE GENOMIC DNA]</scope>
    <source>
        <strain evidence="2 3">DSM 18108</strain>
    </source>
</reference>
<keyword evidence="1" id="KW-0812">Transmembrane</keyword>
<keyword evidence="1" id="KW-1133">Transmembrane helix</keyword>
<dbReference type="SUPFAM" id="SSF48452">
    <property type="entry name" value="TPR-like"/>
    <property type="match status" value="1"/>
</dbReference>